<dbReference type="InterPro" id="IPR052155">
    <property type="entry name" value="Biofilm_reg_signaling"/>
</dbReference>
<keyword evidence="2" id="KW-1133">Transmembrane helix</keyword>
<dbReference type="Gene3D" id="3.30.450.20">
    <property type="entry name" value="PAS domain"/>
    <property type="match status" value="1"/>
</dbReference>
<dbReference type="Pfam" id="PF00563">
    <property type="entry name" value="EAL"/>
    <property type="match status" value="1"/>
</dbReference>
<evidence type="ECO:0000313" key="7">
    <source>
        <dbReference type="Proteomes" id="UP000193083"/>
    </source>
</evidence>
<evidence type="ECO:0000256" key="2">
    <source>
        <dbReference type="SAM" id="Phobius"/>
    </source>
</evidence>
<proteinExistence type="predicted"/>
<dbReference type="SMART" id="SM00052">
    <property type="entry name" value="EAL"/>
    <property type="match status" value="1"/>
</dbReference>
<feature type="transmembrane region" description="Helical" evidence="2">
    <location>
        <begin position="118"/>
        <end position="139"/>
    </location>
</feature>
<organism evidence="6 7">
    <name type="scientific">Mesorhizobium australicum</name>
    <dbReference type="NCBI Taxonomy" id="536018"/>
    <lineage>
        <taxon>Bacteria</taxon>
        <taxon>Pseudomonadati</taxon>
        <taxon>Pseudomonadota</taxon>
        <taxon>Alphaproteobacteria</taxon>
        <taxon>Hyphomicrobiales</taxon>
        <taxon>Phyllobacteriaceae</taxon>
        <taxon>Mesorhizobium</taxon>
    </lineage>
</organism>
<dbReference type="EMBL" id="FXBL01000004">
    <property type="protein sequence ID" value="SMH30077.1"/>
    <property type="molecule type" value="Genomic_DNA"/>
</dbReference>
<dbReference type="Pfam" id="PF00990">
    <property type="entry name" value="GGDEF"/>
    <property type="match status" value="1"/>
</dbReference>
<dbReference type="PROSITE" id="PS50112">
    <property type="entry name" value="PAS"/>
    <property type="match status" value="1"/>
</dbReference>
<dbReference type="Gene3D" id="3.20.20.450">
    <property type="entry name" value="EAL domain"/>
    <property type="match status" value="1"/>
</dbReference>
<keyword evidence="2" id="KW-0472">Membrane</keyword>
<reference evidence="6 7" key="1">
    <citation type="submission" date="2017-04" db="EMBL/GenBank/DDBJ databases">
        <authorList>
            <person name="Afonso C.L."/>
            <person name="Miller P.J."/>
            <person name="Scott M.A."/>
            <person name="Spackman E."/>
            <person name="Goraichik I."/>
            <person name="Dimitrov K.M."/>
            <person name="Suarez D.L."/>
            <person name="Swayne D.E."/>
        </authorList>
    </citation>
    <scope>NUCLEOTIDE SEQUENCE [LARGE SCALE GENOMIC DNA]</scope>
    <source>
        <strain evidence="6 7">B5P</strain>
    </source>
</reference>
<dbReference type="SMART" id="SM00267">
    <property type="entry name" value="GGDEF"/>
    <property type="match status" value="1"/>
</dbReference>
<gene>
    <name evidence="6" type="ORF">SAMN02982922_0991</name>
</gene>
<feature type="transmembrane region" description="Helical" evidence="2">
    <location>
        <begin position="274"/>
        <end position="298"/>
    </location>
</feature>
<evidence type="ECO:0000256" key="1">
    <source>
        <dbReference type="SAM" id="MobiDB-lite"/>
    </source>
</evidence>
<protein>
    <submittedName>
        <fullName evidence="6">PAS domain S-box-containing protein/diguanylate cyclase (GGDEF) domain-containing protein</fullName>
    </submittedName>
</protein>
<name>A0A1X7MYU9_9HYPH</name>
<evidence type="ECO:0000259" key="4">
    <source>
        <dbReference type="PROSITE" id="PS50883"/>
    </source>
</evidence>
<dbReference type="InterPro" id="IPR035919">
    <property type="entry name" value="EAL_sf"/>
</dbReference>
<dbReference type="InterPro" id="IPR035965">
    <property type="entry name" value="PAS-like_dom_sf"/>
</dbReference>
<dbReference type="SUPFAM" id="SSF55073">
    <property type="entry name" value="Nucleotide cyclase"/>
    <property type="match status" value="1"/>
</dbReference>
<dbReference type="InterPro" id="IPR013656">
    <property type="entry name" value="PAS_4"/>
</dbReference>
<dbReference type="InterPro" id="IPR000014">
    <property type="entry name" value="PAS"/>
</dbReference>
<dbReference type="Pfam" id="PF08448">
    <property type="entry name" value="PAS_4"/>
    <property type="match status" value="1"/>
</dbReference>
<evidence type="ECO:0000313" key="6">
    <source>
        <dbReference type="EMBL" id="SMH30077.1"/>
    </source>
</evidence>
<evidence type="ECO:0000259" key="3">
    <source>
        <dbReference type="PROSITE" id="PS50112"/>
    </source>
</evidence>
<dbReference type="InterPro" id="IPR043128">
    <property type="entry name" value="Rev_trsase/Diguanyl_cyclase"/>
</dbReference>
<dbReference type="SUPFAM" id="SSF55785">
    <property type="entry name" value="PYP-like sensor domain (PAS domain)"/>
    <property type="match status" value="1"/>
</dbReference>
<feature type="transmembrane region" description="Helical" evidence="2">
    <location>
        <begin position="151"/>
        <end position="168"/>
    </location>
</feature>
<dbReference type="InterPro" id="IPR000160">
    <property type="entry name" value="GGDEF_dom"/>
</dbReference>
<feature type="region of interest" description="Disordered" evidence="1">
    <location>
        <begin position="921"/>
        <end position="941"/>
    </location>
</feature>
<feature type="domain" description="GGDEF" evidence="5">
    <location>
        <begin position="531"/>
        <end position="662"/>
    </location>
</feature>
<feature type="transmembrane region" description="Helical" evidence="2">
    <location>
        <begin position="83"/>
        <end position="106"/>
    </location>
</feature>
<dbReference type="CDD" id="cd00130">
    <property type="entry name" value="PAS"/>
    <property type="match status" value="1"/>
</dbReference>
<evidence type="ECO:0000259" key="5">
    <source>
        <dbReference type="PROSITE" id="PS50887"/>
    </source>
</evidence>
<dbReference type="PANTHER" id="PTHR44757:SF2">
    <property type="entry name" value="BIOFILM ARCHITECTURE MAINTENANCE PROTEIN MBAA"/>
    <property type="match status" value="1"/>
</dbReference>
<feature type="transmembrane region" description="Helical" evidence="2">
    <location>
        <begin position="209"/>
        <end position="230"/>
    </location>
</feature>
<dbReference type="CDD" id="cd01949">
    <property type="entry name" value="GGDEF"/>
    <property type="match status" value="1"/>
</dbReference>
<feature type="transmembrane region" description="Helical" evidence="2">
    <location>
        <begin position="51"/>
        <end position="71"/>
    </location>
</feature>
<feature type="domain" description="EAL" evidence="4">
    <location>
        <begin position="671"/>
        <end position="918"/>
    </location>
</feature>
<keyword evidence="2" id="KW-0812">Transmembrane</keyword>
<accession>A0A1X7MYU9</accession>
<dbReference type="CDD" id="cd01948">
    <property type="entry name" value="EAL"/>
    <property type="match status" value="1"/>
</dbReference>
<feature type="transmembrane region" description="Helical" evidence="2">
    <location>
        <begin position="346"/>
        <end position="365"/>
    </location>
</feature>
<dbReference type="SMART" id="SM00091">
    <property type="entry name" value="PAS"/>
    <property type="match status" value="1"/>
</dbReference>
<dbReference type="InterPro" id="IPR001633">
    <property type="entry name" value="EAL_dom"/>
</dbReference>
<dbReference type="AlphaFoldDB" id="A0A1X7MYU9"/>
<dbReference type="PROSITE" id="PS50887">
    <property type="entry name" value="GGDEF"/>
    <property type="match status" value="1"/>
</dbReference>
<dbReference type="PANTHER" id="PTHR44757">
    <property type="entry name" value="DIGUANYLATE CYCLASE DGCP"/>
    <property type="match status" value="1"/>
</dbReference>
<feature type="transmembrane region" description="Helical" evidence="2">
    <location>
        <begin position="319"/>
        <end position="340"/>
    </location>
</feature>
<keyword evidence="7" id="KW-1185">Reference proteome</keyword>
<feature type="region of interest" description="Disordered" evidence="1">
    <location>
        <begin position="1"/>
        <end position="20"/>
    </location>
</feature>
<sequence length="941" mass="104324">MVRPAVPSTAPPAYDEGKPKGLDVPPWSELISNMTTILCPIIRMKLARRAVLSRVCLGAVAAGSLAALWNLPRWASWNEDISTTWLAALQLAGPLAAFVLGCLAALASKGRDRTAWQLLAAGSLFYLVGNIAYILAALSGDVKAFPTLPDLAFFLMALLFAAGIMIYGRRQSLPLMITACNFILLYGAVIFGVRFLLHYEIKDSLLNEFATMVAFLYPALWGSVAALAVIRLVLYPSGARRLPIALLCVAVLVEAAADLIYASQLMRDVFQVGGWAHLLWMISALTVAWAAIEHILLARAPEIEFDDGKQEKPRLLGQAAVPALILFLILITGTISGAFGRGLYQYFAACLTIVLTLTVGLRELWVIKTRRDLHSIAEERLFKLSESEDQLTSVLESTSDSVLVLDLDWTIRFFNRRALELVPELAEFGVGSRYWNLFRRDEREIFEPSLERVLATGEPWEVEVFSPARQMWLDLRAFPTGNGISLFFRDITEQRRIREENEHLAQHDFLTGLFSRSVFNRRIEEELGANDSRAVLVIDLDFFKEINDTKGHAVGDAVLVEVAKRVRNCVPQHTLVARLGGDEFAIVLENWLPRELVRLGIQVVETLSRPIVELGHSLTVGASVGIASTHAGAGRADLFIKADIALYDAKAAGRGRVMLFEPSMEARIRDRWALMADLAHAAENGELELAYQPLLDTASRRTGGFEALLRWRHPSRGMIRPDEFIPLAEESGLIIAIGEWALRAALAEAAKWPEELSVAVNISTRQLAHAQFLDTIITALMDTCIDHRRLELEVTESALLSETNLPILTEINHLGVGIALDDFGTGYSSLSYLQRFQFSKLKIDRSFIRSVPADAKSKAIVRTVVDLARTLGMHVTAEGVETAEQFEWIAENCDQVQGYFIARPMSAAEIPAYLAFESDKNRTTRSDVPPRVGLSTRKRRA</sequence>
<feature type="transmembrane region" description="Helical" evidence="2">
    <location>
        <begin position="175"/>
        <end position="197"/>
    </location>
</feature>
<dbReference type="Proteomes" id="UP000193083">
    <property type="component" value="Unassembled WGS sequence"/>
</dbReference>
<dbReference type="Gene3D" id="3.30.70.270">
    <property type="match status" value="1"/>
</dbReference>
<feature type="domain" description="PAS" evidence="3">
    <location>
        <begin position="387"/>
        <end position="457"/>
    </location>
</feature>
<dbReference type="InterPro" id="IPR029787">
    <property type="entry name" value="Nucleotide_cyclase"/>
</dbReference>
<dbReference type="SUPFAM" id="SSF141868">
    <property type="entry name" value="EAL domain-like"/>
    <property type="match status" value="1"/>
</dbReference>
<dbReference type="PROSITE" id="PS50883">
    <property type="entry name" value="EAL"/>
    <property type="match status" value="1"/>
</dbReference>
<dbReference type="NCBIfam" id="TIGR00229">
    <property type="entry name" value="sensory_box"/>
    <property type="match status" value="1"/>
</dbReference>
<dbReference type="NCBIfam" id="TIGR00254">
    <property type="entry name" value="GGDEF"/>
    <property type="match status" value="1"/>
</dbReference>